<evidence type="ECO:0000313" key="2">
    <source>
        <dbReference type="EMBL" id="ASU33602.1"/>
    </source>
</evidence>
<dbReference type="OrthoDB" id="791723at2"/>
<dbReference type="AlphaFoldDB" id="A0A223NUP3"/>
<accession>A0A223NUP3</accession>
<feature type="transmembrane region" description="Helical" evidence="1">
    <location>
        <begin position="80"/>
        <end position="100"/>
    </location>
</feature>
<name>A0A223NUP3_9SPHI</name>
<keyword evidence="1" id="KW-0472">Membrane</keyword>
<evidence type="ECO:0000256" key="1">
    <source>
        <dbReference type="SAM" id="Phobius"/>
    </source>
</evidence>
<proteinExistence type="predicted"/>
<gene>
    <name evidence="2" type="ORF">MuYL_1706</name>
</gene>
<feature type="transmembrane region" description="Helical" evidence="1">
    <location>
        <begin position="52"/>
        <end position="68"/>
    </location>
</feature>
<protein>
    <submittedName>
        <fullName evidence="2">Uncharacterized protein</fullName>
    </submittedName>
</protein>
<keyword evidence="3" id="KW-1185">Reference proteome</keyword>
<sequence>MKPVQPENWKIDVGFKNKLQPEEAKFIFEEAEKAFNDAIETSAKILDRNSSLLQLVAGILVGLVAYAIGKWEKSGYLDSLLITAVSGIVYFFCLGLFFIFPNIKPTEYILPGTQPKKLFIEPIFDTPDASRCLLLYMIKITNLQEAITFNREINNRRWKFYRRSLNFLFYSPIILIIIYLLSNWLSK</sequence>
<organism evidence="2 3">
    <name type="scientific">Mucilaginibacter xinganensis</name>
    <dbReference type="NCBI Taxonomy" id="1234841"/>
    <lineage>
        <taxon>Bacteria</taxon>
        <taxon>Pseudomonadati</taxon>
        <taxon>Bacteroidota</taxon>
        <taxon>Sphingobacteriia</taxon>
        <taxon>Sphingobacteriales</taxon>
        <taxon>Sphingobacteriaceae</taxon>
        <taxon>Mucilaginibacter</taxon>
    </lineage>
</organism>
<keyword evidence="1" id="KW-0812">Transmembrane</keyword>
<feature type="transmembrane region" description="Helical" evidence="1">
    <location>
        <begin position="165"/>
        <end position="185"/>
    </location>
</feature>
<keyword evidence="1" id="KW-1133">Transmembrane helix</keyword>
<dbReference type="KEGG" id="muc:MuYL_1706"/>
<evidence type="ECO:0000313" key="3">
    <source>
        <dbReference type="Proteomes" id="UP000215002"/>
    </source>
</evidence>
<reference evidence="2 3" key="1">
    <citation type="submission" date="2017-08" db="EMBL/GenBank/DDBJ databases">
        <title>Complete genome sequence of Mucilaginibacter sp. strain BJC16-A31.</title>
        <authorList>
            <consortium name="Henan University of Science and Technology"/>
            <person name="You X."/>
        </authorList>
    </citation>
    <scope>NUCLEOTIDE SEQUENCE [LARGE SCALE GENOMIC DNA]</scope>
    <source>
        <strain evidence="2 3">BJC16-A31</strain>
    </source>
</reference>
<dbReference type="RefSeq" id="WP_094570035.1">
    <property type="nucleotide sequence ID" value="NZ_CP022743.1"/>
</dbReference>
<dbReference type="EMBL" id="CP022743">
    <property type="protein sequence ID" value="ASU33602.1"/>
    <property type="molecule type" value="Genomic_DNA"/>
</dbReference>
<dbReference type="Proteomes" id="UP000215002">
    <property type="component" value="Chromosome"/>
</dbReference>